<proteinExistence type="predicted"/>
<sequence length="91" mass="10427">MACCFCFIKCQVGEKDDVRSCANSTCFFFFLVSRRPLEREGSIEFDAAFLPTRTHSSTNLLDLSCAYLPPLEGMGCEPELFFFCFVEDRRI</sequence>
<dbReference type="AlphaFoldDB" id="A0A1Y0B006"/>
<geneLocation type="mitochondrion" evidence="1"/>
<accession>A0A1Y0B006</accession>
<protein>
    <submittedName>
        <fullName evidence="1">Uncharacterized protein</fullName>
    </submittedName>
</protein>
<name>A0A1Y0B006_9LAMI</name>
<keyword evidence="1" id="KW-0496">Mitochondrion</keyword>
<reference evidence="1" key="1">
    <citation type="submission" date="2017-03" db="EMBL/GenBank/DDBJ databases">
        <title>The mitochondrial genome of the carnivorous plant Utricularia reniformis (Lentibulariaceae): structure, comparative analysis and evolutionary landmarks.</title>
        <authorList>
            <person name="Silva S.R."/>
            <person name="Alvarenga D.O."/>
            <person name="Michael T.P."/>
            <person name="Miranda V.F.O."/>
            <person name="Varani A.M."/>
        </authorList>
    </citation>
    <scope>NUCLEOTIDE SEQUENCE</scope>
</reference>
<evidence type="ECO:0000313" key="1">
    <source>
        <dbReference type="EMBL" id="ART30730.1"/>
    </source>
</evidence>
<gene>
    <name evidence="1" type="ORF">AEK19_MT0472</name>
</gene>
<organism evidence="1">
    <name type="scientific">Utricularia reniformis</name>
    <dbReference type="NCBI Taxonomy" id="192314"/>
    <lineage>
        <taxon>Eukaryota</taxon>
        <taxon>Viridiplantae</taxon>
        <taxon>Streptophyta</taxon>
        <taxon>Embryophyta</taxon>
        <taxon>Tracheophyta</taxon>
        <taxon>Spermatophyta</taxon>
        <taxon>Magnoliopsida</taxon>
        <taxon>eudicotyledons</taxon>
        <taxon>Gunneridae</taxon>
        <taxon>Pentapetalae</taxon>
        <taxon>asterids</taxon>
        <taxon>lamiids</taxon>
        <taxon>Lamiales</taxon>
        <taxon>Lentibulariaceae</taxon>
        <taxon>Utricularia</taxon>
    </lineage>
</organism>
<dbReference type="EMBL" id="KY774314">
    <property type="protein sequence ID" value="ART30730.1"/>
    <property type="molecule type" value="Genomic_DNA"/>
</dbReference>